<dbReference type="PANTHER" id="PTHR11014:SF63">
    <property type="entry name" value="METALLOPEPTIDASE, PUTATIVE (AFU_ORTHOLOGUE AFUA_6G09600)-RELATED"/>
    <property type="match status" value="1"/>
</dbReference>
<dbReference type="GO" id="GO:0050118">
    <property type="term" value="F:N-acetyldiaminopimelate deacetylase activity"/>
    <property type="evidence" value="ECO:0007669"/>
    <property type="project" value="UniProtKB-ARBA"/>
</dbReference>
<dbReference type="EMBL" id="AP021876">
    <property type="protein sequence ID" value="BBO84670.1"/>
    <property type="molecule type" value="Genomic_DNA"/>
</dbReference>
<dbReference type="SUPFAM" id="SSF55031">
    <property type="entry name" value="Bacterial exopeptidase dimerisation domain"/>
    <property type="match status" value="1"/>
</dbReference>
<sequence length="390" mass="42081">MDIKRLIAPYRKRVIDTRRDLHQIPEVGYTEKKTSAYVADYLKREGLAVTTGIARYGVVGLLDTGRPGPTLLIRADMDALPITEETGLPFASRHPGVMHACGHDAHTAMALVAATALKELKDRFNGAVKFVFQPAEEGPGGAKPMIAAGVMENPHVDYALGCHVWPTIPEGTIGIRAGALMAAASRFKITITGKGGHGAHPHLCVDALETGCQVVGALQRIVSRKIDPVAPTVLTVGRFEAGSAFNVIPETARLWGTARTFDLATWQRWPEIIETVVKGVCESMGASHTVTYRAGYPPTVNDPEMAARMERVAATVVGKDRVIVPEKSLGGEDMAYFLEKAKGCFFCLGSGTDAGMTIHNPRFDFNEEILLTGVEMYCRAALDLLRIDAA</sequence>
<dbReference type="InterPro" id="IPR036264">
    <property type="entry name" value="Bact_exopeptidase_dim_dom"/>
</dbReference>
<dbReference type="Gene3D" id="3.40.630.10">
    <property type="entry name" value="Zn peptidases"/>
    <property type="match status" value="1"/>
</dbReference>
<dbReference type="Pfam" id="PF07687">
    <property type="entry name" value="M20_dimer"/>
    <property type="match status" value="1"/>
</dbReference>
<dbReference type="Gene3D" id="3.30.70.360">
    <property type="match status" value="1"/>
</dbReference>
<evidence type="ECO:0000313" key="4">
    <source>
        <dbReference type="EMBL" id="BBO84670.1"/>
    </source>
</evidence>
<keyword evidence="2" id="KW-0464">Manganese</keyword>
<dbReference type="GO" id="GO:0046872">
    <property type="term" value="F:metal ion binding"/>
    <property type="evidence" value="ECO:0007669"/>
    <property type="project" value="UniProtKB-KW"/>
</dbReference>
<dbReference type="PIRSF" id="PIRSF005962">
    <property type="entry name" value="Pept_M20D_amidohydro"/>
    <property type="match status" value="1"/>
</dbReference>
<gene>
    <name evidence="4" type="ORF">DSCO28_52360</name>
</gene>
<dbReference type="KEGG" id="dov:DSCO28_52360"/>
<keyword evidence="2" id="KW-0479">Metal-binding</keyword>
<dbReference type="InterPro" id="IPR002933">
    <property type="entry name" value="Peptidase_M20"/>
</dbReference>
<evidence type="ECO:0000256" key="1">
    <source>
        <dbReference type="ARBA" id="ARBA00022801"/>
    </source>
</evidence>
<proteinExistence type="predicted"/>
<feature type="binding site" evidence="2">
    <location>
        <position position="101"/>
    </location>
    <ligand>
        <name>Mn(2+)</name>
        <dbReference type="ChEBI" id="CHEBI:29035"/>
        <label>2</label>
    </ligand>
</feature>
<evidence type="ECO:0000256" key="2">
    <source>
        <dbReference type="PIRSR" id="PIRSR005962-1"/>
    </source>
</evidence>
<accession>A0A5K7ZX37</accession>
<dbReference type="PANTHER" id="PTHR11014">
    <property type="entry name" value="PEPTIDASE M20 FAMILY MEMBER"/>
    <property type="match status" value="1"/>
</dbReference>
<comment type="cofactor">
    <cofactor evidence="2">
        <name>Mn(2+)</name>
        <dbReference type="ChEBI" id="CHEBI:29035"/>
    </cofactor>
    <text evidence="2">The Mn(2+) ion enhances activity.</text>
</comment>
<evidence type="ECO:0000259" key="3">
    <source>
        <dbReference type="Pfam" id="PF07687"/>
    </source>
</evidence>
<feature type="binding site" evidence="2">
    <location>
        <position position="163"/>
    </location>
    <ligand>
        <name>Mn(2+)</name>
        <dbReference type="ChEBI" id="CHEBI:29035"/>
        <label>2</label>
    </ligand>
</feature>
<dbReference type="SUPFAM" id="SSF53187">
    <property type="entry name" value="Zn-dependent exopeptidases"/>
    <property type="match status" value="1"/>
</dbReference>
<dbReference type="InterPro" id="IPR017439">
    <property type="entry name" value="Amidohydrolase"/>
</dbReference>
<keyword evidence="1" id="KW-0378">Hydrolase</keyword>
<feature type="binding site" evidence="2">
    <location>
        <position position="359"/>
    </location>
    <ligand>
        <name>Mn(2+)</name>
        <dbReference type="ChEBI" id="CHEBI:29035"/>
        <label>2</label>
    </ligand>
</feature>
<dbReference type="Proteomes" id="UP000425960">
    <property type="component" value="Chromosome"/>
</dbReference>
<dbReference type="GO" id="GO:0019877">
    <property type="term" value="P:diaminopimelate biosynthetic process"/>
    <property type="evidence" value="ECO:0007669"/>
    <property type="project" value="UniProtKB-ARBA"/>
</dbReference>
<feature type="domain" description="Peptidase M20 dimerisation" evidence="3">
    <location>
        <begin position="186"/>
        <end position="278"/>
    </location>
</feature>
<reference evidence="4 5" key="1">
    <citation type="submission" date="2019-11" db="EMBL/GenBank/DDBJ databases">
        <title>Comparative genomics of hydrocarbon-degrading Desulfosarcina strains.</title>
        <authorList>
            <person name="Watanabe M."/>
            <person name="Kojima H."/>
            <person name="Fukui M."/>
        </authorList>
    </citation>
    <scope>NUCLEOTIDE SEQUENCE [LARGE SCALE GENOMIC DNA]</scope>
    <source>
        <strain evidence="4 5">28bB2T</strain>
    </source>
</reference>
<evidence type="ECO:0000313" key="5">
    <source>
        <dbReference type="Proteomes" id="UP000425960"/>
    </source>
</evidence>
<dbReference type="NCBIfam" id="TIGR01891">
    <property type="entry name" value="amidohydrolases"/>
    <property type="match status" value="1"/>
</dbReference>
<protein>
    <submittedName>
        <fullName evidence="4">Peptidase M20</fullName>
    </submittedName>
</protein>
<name>A0A5K7ZX37_9BACT</name>
<dbReference type="FunFam" id="3.30.70.360:FF:000001">
    <property type="entry name" value="N-acetyldiaminopimelate deacetylase"/>
    <property type="match status" value="1"/>
</dbReference>
<organism evidence="4 5">
    <name type="scientific">Desulfosarcina ovata subsp. sediminis</name>
    <dbReference type="NCBI Taxonomy" id="885957"/>
    <lineage>
        <taxon>Bacteria</taxon>
        <taxon>Pseudomonadati</taxon>
        <taxon>Thermodesulfobacteriota</taxon>
        <taxon>Desulfobacteria</taxon>
        <taxon>Desulfobacterales</taxon>
        <taxon>Desulfosarcinaceae</taxon>
        <taxon>Desulfosarcina</taxon>
    </lineage>
</organism>
<feature type="binding site" evidence="2">
    <location>
        <position position="103"/>
    </location>
    <ligand>
        <name>Mn(2+)</name>
        <dbReference type="ChEBI" id="CHEBI:29035"/>
        <label>2</label>
    </ligand>
</feature>
<feature type="binding site" evidence="2">
    <location>
        <position position="137"/>
    </location>
    <ligand>
        <name>Mn(2+)</name>
        <dbReference type="ChEBI" id="CHEBI:29035"/>
        <label>2</label>
    </ligand>
</feature>
<dbReference type="InterPro" id="IPR011650">
    <property type="entry name" value="Peptidase_M20_dimer"/>
</dbReference>
<dbReference type="AlphaFoldDB" id="A0A5K7ZX37"/>
<dbReference type="Pfam" id="PF01546">
    <property type="entry name" value="Peptidase_M20"/>
    <property type="match status" value="1"/>
</dbReference>
<dbReference type="RefSeq" id="WP_155324525.1">
    <property type="nucleotide sequence ID" value="NZ_AP021876.1"/>
</dbReference>